<sequence>MVGEVNVKEKIWEYLMGHEVGIIGVCGIGGVGKTTVMKHINNELLNEASKFEKVVWVTVSHPLNVFRLQDDIARAMRKNRSNSWDELRWDELSRASRLMEAMKKVKYALILDDVWDKFTLQRIGIPEPTMENGCKIVITSRSIDVCNYLRCQVVKVPPLPEQESLKLFLDKVGQDVLRIPNLEEILKLIVAECAGLPLAIVVIAGSMRGVEDIFEWRNALRELRQCVVDTEKDSEDEIFKRLKFSYDRLPNSSIQECFLYCSLHPEDWEIRRKDLIEAWICEGIVEKLGSRREMHDKGNAILNRLLNCCLLEEAFGKVCVKMHDVVRDMALRIKSMGPGMFMVKAGMRLTKIPDEDEWNEDLDKVSLMENVISYIPPNLSPKCLMLSTLILEGNRGLRQISEWFFANMPLLKFLDLSGTGIEVLPNCICNLKYLTALILRECWSLKRMPSLSKLKALKKLDLDGASLREAPKGIGMLENLEYLDLYCRNLRMLPGGKIRKLFRLQYLRIHRIFPTEIRGEEVARLEMLEWFEGRFDWLKDYNSFVSKLNHFRRPSHYVLKVGGTNKDEEGHFWKLNNNDPPKWVILFRQEIEEEDELALPDDLQDLRIEYCNAAGDISIFQRDFTQLQTCVLKYCPGIVCVVSLLSSSSTSLTVMNNLQVLTLEGLPNLRNVVKVEKTRASLALTISLDIFSNLKQLKMEEIIGWEEEEEGNQTTTPILIALPKLRTLELLFLPELKRICPERGVMICESLNSIHIETCVKVKRIPLCLGRENAQPSLPAVKYIHIENPKEWWESLEWVNPDDKIVLLPFVNSNKGSAQGARTGMDFMSHAMNINLVNLCPLSNAQPRLHLLPSQTFFFNSATYTTKENKKIGTHTHFNPIQSLL</sequence>
<dbReference type="InterPro" id="IPR027417">
    <property type="entry name" value="P-loop_NTPase"/>
</dbReference>
<keyword evidence="2" id="KW-0433">Leucine-rich repeat</keyword>
<dbReference type="SUPFAM" id="SSF52058">
    <property type="entry name" value="L domain-like"/>
    <property type="match status" value="1"/>
</dbReference>
<accession>A0AAV5KSH7</accession>
<dbReference type="Gene3D" id="3.40.50.300">
    <property type="entry name" value="P-loop containing nucleotide triphosphate hydrolases"/>
    <property type="match status" value="1"/>
</dbReference>
<gene>
    <name evidence="9" type="ORF">SLEP1_g36600</name>
</gene>
<evidence type="ECO:0000256" key="5">
    <source>
        <dbReference type="ARBA" id="ARBA00022821"/>
    </source>
</evidence>
<dbReference type="AlphaFoldDB" id="A0AAV5KSH7"/>
<dbReference type="GO" id="GO:0006952">
    <property type="term" value="P:defense response"/>
    <property type="evidence" value="ECO:0007669"/>
    <property type="project" value="UniProtKB-KW"/>
</dbReference>
<comment type="caution">
    <text evidence="9">The sequence shown here is derived from an EMBL/GenBank/DDBJ whole genome shotgun (WGS) entry which is preliminary data.</text>
</comment>
<feature type="domain" description="NB-ARC" evidence="7">
    <location>
        <begin position="8"/>
        <end position="175"/>
    </location>
</feature>
<dbReference type="InterPro" id="IPR002182">
    <property type="entry name" value="NB-ARC"/>
</dbReference>
<keyword evidence="4" id="KW-0547">Nucleotide-binding</keyword>
<dbReference type="InterPro" id="IPR058922">
    <property type="entry name" value="WHD_DRP"/>
</dbReference>
<keyword evidence="5" id="KW-0611">Plant defense</keyword>
<name>A0AAV5KSH7_9ROSI</name>
<dbReference type="FunFam" id="3.40.50.300:FF:001091">
    <property type="entry name" value="Probable disease resistance protein At1g61300"/>
    <property type="match status" value="1"/>
</dbReference>
<proteinExistence type="inferred from homology"/>
<dbReference type="PANTHER" id="PTHR33463:SF187">
    <property type="entry name" value="AND NB-ARC DOMAIN DISEASE RESISTANCE PROTEIN, PUTATIVE-RELATED"/>
    <property type="match status" value="1"/>
</dbReference>
<keyword evidence="3" id="KW-0677">Repeat</keyword>
<evidence type="ECO:0000256" key="1">
    <source>
        <dbReference type="ARBA" id="ARBA00008894"/>
    </source>
</evidence>
<dbReference type="InterPro" id="IPR036388">
    <property type="entry name" value="WH-like_DNA-bd_sf"/>
</dbReference>
<dbReference type="InterPro" id="IPR042197">
    <property type="entry name" value="Apaf_helical"/>
</dbReference>
<evidence type="ECO:0000256" key="4">
    <source>
        <dbReference type="ARBA" id="ARBA00022741"/>
    </source>
</evidence>
<evidence type="ECO:0000259" key="7">
    <source>
        <dbReference type="Pfam" id="PF00931"/>
    </source>
</evidence>
<dbReference type="Proteomes" id="UP001054252">
    <property type="component" value="Unassembled WGS sequence"/>
</dbReference>
<dbReference type="GO" id="GO:0005524">
    <property type="term" value="F:ATP binding"/>
    <property type="evidence" value="ECO:0007669"/>
    <property type="project" value="UniProtKB-KW"/>
</dbReference>
<evidence type="ECO:0000313" key="10">
    <source>
        <dbReference type="Proteomes" id="UP001054252"/>
    </source>
</evidence>
<evidence type="ECO:0008006" key="11">
    <source>
        <dbReference type="Google" id="ProtNLM"/>
    </source>
</evidence>
<dbReference type="InterPro" id="IPR050905">
    <property type="entry name" value="Plant_NBS-LRR"/>
</dbReference>
<dbReference type="Gene3D" id="3.80.10.10">
    <property type="entry name" value="Ribonuclease Inhibitor"/>
    <property type="match status" value="1"/>
</dbReference>
<dbReference type="GO" id="GO:0043531">
    <property type="term" value="F:ADP binding"/>
    <property type="evidence" value="ECO:0007669"/>
    <property type="project" value="InterPro"/>
</dbReference>
<dbReference type="PRINTS" id="PR00364">
    <property type="entry name" value="DISEASERSIST"/>
</dbReference>
<evidence type="ECO:0000259" key="8">
    <source>
        <dbReference type="Pfam" id="PF23559"/>
    </source>
</evidence>
<dbReference type="Gene3D" id="1.10.8.430">
    <property type="entry name" value="Helical domain of apoptotic protease-activating factors"/>
    <property type="match status" value="1"/>
</dbReference>
<evidence type="ECO:0000256" key="3">
    <source>
        <dbReference type="ARBA" id="ARBA00022737"/>
    </source>
</evidence>
<protein>
    <recommendedName>
        <fullName evidence="11">NB-ARC domain-containing protein</fullName>
    </recommendedName>
</protein>
<dbReference type="FunFam" id="1.10.10.10:FF:000322">
    <property type="entry name" value="Probable disease resistance protein At1g63360"/>
    <property type="match status" value="1"/>
</dbReference>
<comment type="similarity">
    <text evidence="1">Belongs to the disease resistance NB-LRR family.</text>
</comment>
<evidence type="ECO:0000313" key="9">
    <source>
        <dbReference type="EMBL" id="GKV27427.1"/>
    </source>
</evidence>
<keyword evidence="10" id="KW-1185">Reference proteome</keyword>
<dbReference type="Pfam" id="PF23559">
    <property type="entry name" value="WHD_DRP"/>
    <property type="match status" value="1"/>
</dbReference>
<dbReference type="Gene3D" id="1.10.10.10">
    <property type="entry name" value="Winged helix-like DNA-binding domain superfamily/Winged helix DNA-binding domain"/>
    <property type="match status" value="1"/>
</dbReference>
<evidence type="ECO:0000256" key="2">
    <source>
        <dbReference type="ARBA" id="ARBA00022614"/>
    </source>
</evidence>
<organism evidence="9 10">
    <name type="scientific">Rubroshorea leprosula</name>
    <dbReference type="NCBI Taxonomy" id="152421"/>
    <lineage>
        <taxon>Eukaryota</taxon>
        <taxon>Viridiplantae</taxon>
        <taxon>Streptophyta</taxon>
        <taxon>Embryophyta</taxon>
        <taxon>Tracheophyta</taxon>
        <taxon>Spermatophyta</taxon>
        <taxon>Magnoliopsida</taxon>
        <taxon>eudicotyledons</taxon>
        <taxon>Gunneridae</taxon>
        <taxon>Pentapetalae</taxon>
        <taxon>rosids</taxon>
        <taxon>malvids</taxon>
        <taxon>Malvales</taxon>
        <taxon>Dipterocarpaceae</taxon>
        <taxon>Rubroshorea</taxon>
    </lineage>
</organism>
<keyword evidence="6" id="KW-0067">ATP-binding</keyword>
<evidence type="ECO:0000256" key="6">
    <source>
        <dbReference type="ARBA" id="ARBA00022840"/>
    </source>
</evidence>
<feature type="domain" description="Disease resistance protein winged helix" evidence="8">
    <location>
        <begin position="264"/>
        <end position="330"/>
    </location>
</feature>
<dbReference type="EMBL" id="BPVZ01000075">
    <property type="protein sequence ID" value="GKV27427.1"/>
    <property type="molecule type" value="Genomic_DNA"/>
</dbReference>
<dbReference type="SUPFAM" id="SSF52540">
    <property type="entry name" value="P-loop containing nucleoside triphosphate hydrolases"/>
    <property type="match status" value="1"/>
</dbReference>
<dbReference type="Pfam" id="PF00931">
    <property type="entry name" value="NB-ARC"/>
    <property type="match status" value="1"/>
</dbReference>
<reference evidence="9 10" key="1">
    <citation type="journal article" date="2021" name="Commun. Biol.">
        <title>The genome of Shorea leprosula (Dipterocarpaceae) highlights the ecological relevance of drought in aseasonal tropical rainforests.</title>
        <authorList>
            <person name="Ng K.K.S."/>
            <person name="Kobayashi M.J."/>
            <person name="Fawcett J.A."/>
            <person name="Hatakeyama M."/>
            <person name="Paape T."/>
            <person name="Ng C.H."/>
            <person name="Ang C.C."/>
            <person name="Tnah L.H."/>
            <person name="Lee C.T."/>
            <person name="Nishiyama T."/>
            <person name="Sese J."/>
            <person name="O'Brien M.J."/>
            <person name="Copetti D."/>
            <person name="Mohd Noor M.I."/>
            <person name="Ong R.C."/>
            <person name="Putra M."/>
            <person name="Sireger I.Z."/>
            <person name="Indrioko S."/>
            <person name="Kosugi Y."/>
            <person name="Izuno A."/>
            <person name="Isagi Y."/>
            <person name="Lee S.L."/>
            <person name="Shimizu K.K."/>
        </authorList>
    </citation>
    <scope>NUCLEOTIDE SEQUENCE [LARGE SCALE GENOMIC DNA]</scope>
    <source>
        <strain evidence="9">214</strain>
    </source>
</reference>
<dbReference type="PANTHER" id="PTHR33463">
    <property type="entry name" value="NB-ARC DOMAIN-CONTAINING PROTEIN-RELATED"/>
    <property type="match status" value="1"/>
</dbReference>
<dbReference type="InterPro" id="IPR032675">
    <property type="entry name" value="LRR_dom_sf"/>
</dbReference>